<feature type="binding site" evidence="5">
    <location>
        <position position="149"/>
    </location>
    <ligand>
        <name>adenosylcob(III)alamin</name>
        <dbReference type="ChEBI" id="CHEBI:18408"/>
    </ligand>
</feature>
<dbReference type="PANTHER" id="PTHR39330">
    <property type="entry name" value="ETHANOLAMINE AMMONIA-LYASE LIGHT CHAIN"/>
    <property type="match status" value="1"/>
</dbReference>
<gene>
    <name evidence="5" type="primary">eutC</name>
    <name evidence="6" type="ORF">AS180_08870</name>
</gene>
<keyword evidence="1 5" id="KW-0846">Cobalamin</keyword>
<dbReference type="EC" id="4.3.1.7" evidence="5"/>
<dbReference type="GeneID" id="93682638"/>
<dbReference type="GO" id="GO:0006520">
    <property type="term" value="P:amino acid metabolic process"/>
    <property type="evidence" value="ECO:0007669"/>
    <property type="project" value="InterPro"/>
</dbReference>
<dbReference type="InterPro" id="IPR042255">
    <property type="entry name" value="EutC_N"/>
</dbReference>
<dbReference type="Pfam" id="PF05985">
    <property type="entry name" value="EutC"/>
    <property type="match status" value="1"/>
</dbReference>
<comment type="similarity">
    <text evidence="5">Belongs to the EutC family.</text>
</comment>
<dbReference type="PIRSF" id="PIRSF018982">
    <property type="entry name" value="EutC"/>
    <property type="match status" value="1"/>
</dbReference>
<comment type="subunit">
    <text evidence="5">The basic unit is a heterodimer which dimerizes to form tetramers. The heterotetramers trimerize; 6 large subunits form a core ring with 6 small subunits projecting outwards.</text>
</comment>
<dbReference type="InterPro" id="IPR042251">
    <property type="entry name" value="EutC_C"/>
</dbReference>
<evidence type="ECO:0000256" key="2">
    <source>
        <dbReference type="ARBA" id="ARBA00023239"/>
    </source>
</evidence>
<dbReference type="GO" id="GO:0046336">
    <property type="term" value="P:ethanolamine catabolic process"/>
    <property type="evidence" value="ECO:0007669"/>
    <property type="project" value="UniProtKB-UniRule"/>
</dbReference>
<dbReference type="HAMAP" id="MF_00601">
    <property type="entry name" value="EutC"/>
    <property type="match status" value="1"/>
</dbReference>
<comment type="pathway">
    <text evidence="5">Amine and polyamine degradation; ethanolamine degradation.</text>
</comment>
<comment type="cofactor">
    <cofactor evidence="5">
        <name>adenosylcob(III)alamin</name>
        <dbReference type="ChEBI" id="CHEBI:18408"/>
    </cofactor>
    <text evidence="5">Binds between the large and small subunits.</text>
</comment>
<evidence type="ECO:0000256" key="4">
    <source>
        <dbReference type="ARBA" id="ARBA00024446"/>
    </source>
</evidence>
<proteinExistence type="inferred from homology"/>
<dbReference type="GO" id="GO:0009350">
    <property type="term" value="C:ethanolamine ammonia-lyase complex"/>
    <property type="evidence" value="ECO:0007669"/>
    <property type="project" value="UniProtKB-UniRule"/>
</dbReference>
<dbReference type="UniPathway" id="UPA00560"/>
<keyword evidence="3 5" id="KW-0170">Cobalt</keyword>
<dbReference type="GO" id="GO:0031419">
    <property type="term" value="F:cobalamin binding"/>
    <property type="evidence" value="ECO:0007669"/>
    <property type="project" value="UniProtKB-UniRule"/>
</dbReference>
<accession>A0A0V8JMS8</accession>
<keyword evidence="7" id="KW-1185">Reference proteome</keyword>
<evidence type="ECO:0000256" key="5">
    <source>
        <dbReference type="HAMAP-Rule" id="MF_00601"/>
    </source>
</evidence>
<comment type="subcellular location">
    <subcellularLocation>
        <location evidence="5">Bacterial microcompartment</location>
    </subcellularLocation>
</comment>
<organism evidence="6 7">
    <name type="scientific">Priestia veravalensis</name>
    <dbReference type="NCBI Taxonomy" id="1414648"/>
    <lineage>
        <taxon>Bacteria</taxon>
        <taxon>Bacillati</taxon>
        <taxon>Bacillota</taxon>
        <taxon>Bacilli</taxon>
        <taxon>Bacillales</taxon>
        <taxon>Bacillaceae</taxon>
        <taxon>Priestia</taxon>
    </lineage>
</organism>
<dbReference type="GO" id="GO:0031471">
    <property type="term" value="C:ethanolamine degradation polyhedral organelle"/>
    <property type="evidence" value="ECO:0007669"/>
    <property type="project" value="UniProtKB-UniRule"/>
</dbReference>
<evidence type="ECO:0000256" key="3">
    <source>
        <dbReference type="ARBA" id="ARBA00023285"/>
    </source>
</evidence>
<comment type="function">
    <text evidence="5">Catalyzes the deamination of various vicinal amino-alcohols to oxo compounds. Allows this organism to utilize ethanolamine as the sole source of nitrogen and carbon in the presence of external vitamin B12.</text>
</comment>
<dbReference type="AlphaFoldDB" id="A0A0V8JMS8"/>
<comment type="catalytic activity">
    <reaction evidence="5">
        <text>ethanolamine = acetaldehyde + NH4(+)</text>
        <dbReference type="Rhea" id="RHEA:15313"/>
        <dbReference type="ChEBI" id="CHEBI:15343"/>
        <dbReference type="ChEBI" id="CHEBI:28938"/>
        <dbReference type="ChEBI" id="CHEBI:57603"/>
        <dbReference type="EC" id="4.3.1.7"/>
    </reaction>
</comment>
<keyword evidence="4 5" id="KW-1283">Bacterial microcompartment</keyword>
<name>A0A0V8JMS8_9BACI</name>
<comment type="caution">
    <text evidence="6">The sequence shown here is derived from an EMBL/GenBank/DDBJ whole genome shotgun (WGS) entry which is preliminary data.</text>
</comment>
<dbReference type="PANTHER" id="PTHR39330:SF1">
    <property type="entry name" value="ETHANOLAMINE AMMONIA-LYASE SMALL SUBUNIT"/>
    <property type="match status" value="1"/>
</dbReference>
<dbReference type="Proteomes" id="UP000053681">
    <property type="component" value="Unassembled WGS sequence"/>
</dbReference>
<dbReference type="Gene3D" id="1.10.30.40">
    <property type="entry name" value="Ethanolamine ammonia-lyase light chain (EutC), N-terminal domain"/>
    <property type="match status" value="1"/>
</dbReference>
<evidence type="ECO:0000256" key="1">
    <source>
        <dbReference type="ARBA" id="ARBA00022628"/>
    </source>
</evidence>
<sequence>MKNEKEQLLARLKGFTPARIGVGRTGTRPLTSDVLAFRTDHAAAVDAVYGEVDYKLLEDLELFSIDTKSTSKEHYLKFPDQGRLLSELAKEQLKRNCRKQPDVQIVVSDGLSANAIEANIRDVYPALVDSLDSYDLSVGTSFFVKGGRVACMDDIGDILAPKTLVLLIGERPGLVSAESMSAYMCYQPQKGKKESDRMVISNIHRGGTPPLEAAAHIGTIIYQMIQQQTSGVHLVI</sequence>
<evidence type="ECO:0000313" key="6">
    <source>
        <dbReference type="EMBL" id="KSU88252.1"/>
    </source>
</evidence>
<dbReference type="NCBIfam" id="NF003971">
    <property type="entry name" value="PRK05465.1"/>
    <property type="match status" value="1"/>
</dbReference>
<evidence type="ECO:0000313" key="7">
    <source>
        <dbReference type="Proteomes" id="UP000053681"/>
    </source>
</evidence>
<reference evidence="6 7" key="1">
    <citation type="submission" date="2015-11" db="EMBL/GenBank/DDBJ databases">
        <title>Bacillus caseinolyticus sp nov.</title>
        <authorList>
            <person name="Dastager S.G."/>
            <person name="Mawlankar R."/>
        </authorList>
    </citation>
    <scope>NUCLEOTIDE SEQUENCE [LARGE SCALE GENOMIC DNA]</scope>
    <source>
        <strain evidence="6 7">SGD-V-76</strain>
    </source>
</reference>
<protein>
    <recommendedName>
        <fullName evidence="5">Ethanolamine ammonia-lyase small subunit</fullName>
        <shortName evidence="5">EAL small subunit</shortName>
        <ecNumber evidence="5">4.3.1.7</ecNumber>
    </recommendedName>
</protein>
<keyword evidence="2 5" id="KW-0456">Lyase</keyword>
<feature type="binding site" evidence="5">
    <location>
        <position position="170"/>
    </location>
    <ligand>
        <name>adenosylcob(III)alamin</name>
        <dbReference type="ChEBI" id="CHEBI:18408"/>
    </ligand>
</feature>
<dbReference type="Gene3D" id="3.40.50.11240">
    <property type="entry name" value="Ethanolamine ammonia-lyase light chain (EutC)"/>
    <property type="match status" value="1"/>
</dbReference>
<dbReference type="InterPro" id="IPR009246">
    <property type="entry name" value="EutC"/>
</dbReference>
<dbReference type="GO" id="GO:0008851">
    <property type="term" value="F:ethanolamine ammonia-lyase activity"/>
    <property type="evidence" value="ECO:0007669"/>
    <property type="project" value="UniProtKB-UniRule"/>
</dbReference>
<dbReference type="RefSeq" id="WP_025911812.1">
    <property type="nucleotide sequence ID" value="NZ_KQ758642.1"/>
</dbReference>
<dbReference type="EMBL" id="LNQP01000026">
    <property type="protein sequence ID" value="KSU88252.1"/>
    <property type="molecule type" value="Genomic_DNA"/>
</dbReference>